<evidence type="ECO:0000256" key="1">
    <source>
        <dbReference type="ARBA" id="ARBA00023125"/>
    </source>
</evidence>
<accession>A0AB34FC26</accession>
<dbReference type="AlphaFoldDB" id="A0AB34FC26"/>
<dbReference type="Pfam" id="PF03184">
    <property type="entry name" value="DDE_1"/>
    <property type="match status" value="1"/>
</dbReference>
<dbReference type="EMBL" id="JAQHRD010000023">
    <property type="protein sequence ID" value="KAJ6436381.1"/>
    <property type="molecule type" value="Genomic_DNA"/>
</dbReference>
<dbReference type="InterPro" id="IPR004875">
    <property type="entry name" value="DDE_SF_endonuclease_dom"/>
</dbReference>
<dbReference type="InterPro" id="IPR036691">
    <property type="entry name" value="Endo/exonu/phosph_ase_sf"/>
</dbReference>
<dbReference type="Gene3D" id="3.30.420.10">
    <property type="entry name" value="Ribonuclease H-like superfamily/Ribonuclease H"/>
    <property type="match status" value="1"/>
</dbReference>
<dbReference type="GO" id="GO:0003677">
    <property type="term" value="F:DNA binding"/>
    <property type="evidence" value="ECO:0007669"/>
    <property type="project" value="UniProtKB-KW"/>
</dbReference>
<evidence type="ECO:0000256" key="2">
    <source>
        <dbReference type="SAM" id="MobiDB-lite"/>
    </source>
</evidence>
<dbReference type="GO" id="GO:0005634">
    <property type="term" value="C:nucleus"/>
    <property type="evidence" value="ECO:0007669"/>
    <property type="project" value="TreeGrafter"/>
</dbReference>
<feature type="domain" description="HTH CENPB-type" evidence="3">
    <location>
        <begin position="1"/>
        <end position="16"/>
    </location>
</feature>
<dbReference type="InterPro" id="IPR050863">
    <property type="entry name" value="CenT-Element_Derived"/>
</dbReference>
<proteinExistence type="predicted"/>
<dbReference type="SUPFAM" id="SSF56219">
    <property type="entry name" value="DNase I-like"/>
    <property type="match status" value="1"/>
</dbReference>
<name>A0AB34FC26_9HYPO</name>
<feature type="region of interest" description="Disordered" evidence="2">
    <location>
        <begin position="303"/>
        <end position="325"/>
    </location>
</feature>
<dbReference type="PANTHER" id="PTHR19303">
    <property type="entry name" value="TRANSPOSON"/>
    <property type="match status" value="1"/>
</dbReference>
<dbReference type="PANTHER" id="PTHR19303:SF74">
    <property type="entry name" value="POGO TRANSPOSABLE ELEMENT WITH KRAB DOMAIN"/>
    <property type="match status" value="1"/>
</dbReference>
<dbReference type="InterPro" id="IPR036397">
    <property type="entry name" value="RNaseH_sf"/>
</dbReference>
<dbReference type="Proteomes" id="UP001163105">
    <property type="component" value="Unassembled WGS sequence"/>
</dbReference>
<gene>
    <name evidence="4" type="ORF">O9K51_11095</name>
</gene>
<dbReference type="InterPro" id="IPR006600">
    <property type="entry name" value="HTH_CenpB_DNA-bd_dom"/>
</dbReference>
<sequence>MWAQRFMKRHSQYFHRRKSATRDVKRKAMEDRARVEAFFDGWSSFIAIRGIQRDNIWNFDETGFMVGYLQNGTFLWTFNEVERPVLTDSHETVSVTAVEAISAAGKCIPSFLILPGVQIPVRWVENELDGDTILTTSPKGYINDIIAIEWIKHFEKHTRPADPSETRVLLMDSCTNHHTEELVHFCHDHGIELFPLPPHLTHKLQPLDVGVFRSYKHWHQQVLYREIANGATDFSKTDFLYHLQEIRTRTFKKHTILSAWEKCGLFPYNPAVVLDQLQDALSSLTKAVDQRNLPGFVDNDIEQAKENEPATPKRSHTTETPPTIRRIDWNNVTTPSLSLLTIEQYNEYVKLRIQVSLVSEVPITPSVSHVQEKARKAAHTLALNGVTATAEMKALKDKQVRRSTLLEKTSVVGKYGPLSVHDARLRVAQDEYNRLAAQHDEEARLLKREARDEAAYIRRWLQRVRAKVRASITSTTARKAQQQGGWLKGDRRALLNSAEWLCQRYTLHRELVELDHCKRSNAIVWPRDYNAETINHAVKPSLGGPDQTKTKSDQTIPITESCAGTMAITQTYTATLRVIQYNVAKTAEAHESLMNDNKIEDVAVLAIQEPQARLIKGHLLTTPMAHHKWTKMVPSTYLEGRWAIRSMLWIRNDLEADHASIGLLTKARYRCGRARL</sequence>
<comment type="caution">
    <text evidence="4">The sequence shown here is derived from an EMBL/GenBank/DDBJ whole genome shotgun (WGS) entry which is preliminary data.</text>
</comment>
<organism evidence="4 5">
    <name type="scientific">Purpureocillium lavendulum</name>
    <dbReference type="NCBI Taxonomy" id="1247861"/>
    <lineage>
        <taxon>Eukaryota</taxon>
        <taxon>Fungi</taxon>
        <taxon>Dikarya</taxon>
        <taxon>Ascomycota</taxon>
        <taxon>Pezizomycotina</taxon>
        <taxon>Sordariomycetes</taxon>
        <taxon>Hypocreomycetidae</taxon>
        <taxon>Hypocreales</taxon>
        <taxon>Ophiocordycipitaceae</taxon>
        <taxon>Purpureocillium</taxon>
    </lineage>
</organism>
<keyword evidence="5" id="KW-1185">Reference proteome</keyword>
<evidence type="ECO:0000313" key="5">
    <source>
        <dbReference type="Proteomes" id="UP001163105"/>
    </source>
</evidence>
<dbReference type="PROSITE" id="PS51253">
    <property type="entry name" value="HTH_CENPB"/>
    <property type="match status" value="1"/>
</dbReference>
<reference evidence="4" key="1">
    <citation type="submission" date="2023-01" db="EMBL/GenBank/DDBJ databases">
        <title>The growth and conidiation of Purpureocillium lavendulum are regulated by nitrogen source and histone H3K14 acetylation.</title>
        <authorList>
            <person name="Tang P."/>
            <person name="Han J."/>
            <person name="Zhang C."/>
            <person name="Tang P."/>
            <person name="Qi F."/>
            <person name="Zhang K."/>
            <person name="Liang L."/>
        </authorList>
    </citation>
    <scope>NUCLEOTIDE SEQUENCE</scope>
    <source>
        <strain evidence="4">YMF1.00683</strain>
    </source>
</reference>
<keyword evidence="1" id="KW-0238">DNA-binding</keyword>
<protein>
    <submittedName>
        <fullName evidence="4">Sterol regulatory element binding protein Sre1</fullName>
    </submittedName>
</protein>
<evidence type="ECO:0000259" key="3">
    <source>
        <dbReference type="PROSITE" id="PS51253"/>
    </source>
</evidence>
<evidence type="ECO:0000313" key="4">
    <source>
        <dbReference type="EMBL" id="KAJ6436381.1"/>
    </source>
</evidence>